<evidence type="ECO:0000313" key="3">
    <source>
        <dbReference type="Proteomes" id="UP001385892"/>
    </source>
</evidence>
<dbReference type="EC" id="1.-.-.-" evidence="2"/>
<dbReference type="EMBL" id="JBBKZT010000020">
    <property type="protein sequence ID" value="MEJ8851168.1"/>
    <property type="molecule type" value="Genomic_DNA"/>
</dbReference>
<dbReference type="InterPro" id="IPR036291">
    <property type="entry name" value="NAD(P)-bd_dom_sf"/>
</dbReference>
<comment type="caution">
    <text evidence="2">The sequence shown here is derived from an EMBL/GenBank/DDBJ whole genome shotgun (WGS) entry which is preliminary data.</text>
</comment>
<evidence type="ECO:0000313" key="2">
    <source>
        <dbReference type="EMBL" id="MEJ8851168.1"/>
    </source>
</evidence>
<dbReference type="Pfam" id="PF00107">
    <property type="entry name" value="ADH_zinc_N"/>
    <property type="match status" value="1"/>
</dbReference>
<dbReference type="InterPro" id="IPR013149">
    <property type="entry name" value="ADH-like_C"/>
</dbReference>
<dbReference type="Gene3D" id="3.40.50.720">
    <property type="entry name" value="NAD(P)-binding Rossmann-like Domain"/>
    <property type="match status" value="1"/>
</dbReference>
<dbReference type="Pfam" id="PF08240">
    <property type="entry name" value="ADH_N"/>
    <property type="match status" value="1"/>
</dbReference>
<dbReference type="RefSeq" id="WP_340346702.1">
    <property type="nucleotide sequence ID" value="NZ_JBBKZT010000020.1"/>
</dbReference>
<keyword evidence="2" id="KW-0560">Oxidoreductase</keyword>
<dbReference type="SUPFAM" id="SSF51735">
    <property type="entry name" value="NAD(P)-binding Rossmann-fold domains"/>
    <property type="match status" value="1"/>
</dbReference>
<protein>
    <submittedName>
        <fullName evidence="2">NADPH:quinone oxidoreductase family protein</fullName>
        <ecNumber evidence="2">1.-.-.-</ecNumber>
    </submittedName>
</protein>
<dbReference type="SMART" id="SM00829">
    <property type="entry name" value="PKS_ER"/>
    <property type="match status" value="1"/>
</dbReference>
<accession>A0ABU8WWM4</accession>
<sequence length="329" mass="34651">MHAVQVLKPGPPETLVIDELPDLQPGAGEVLIDIQAAAVNYPDLLVITGRYQSSPALPFTPGKEAAGIVRAIGPGVTRVQVGARVLAHLDHGGFATQCIAPEAHCFPLPEAMGFVDAVGLGLAAQTAWFALFERGHLQGGETVLITGASGAVGQAAAQIAHGHGCTVLAAASNLPRAQGLLEGTPCHFVDLGVPNLRDGLRQQVHATTHGKGADVVIDTLGGDVFDASLRALAWCGRIVTVGFAAGRIPEVKANYLLVKNIAASGLQWTDYLERQPQRVAQAHDDLTALWTRGVLRPQVMHTFALRDIAQALTLIDMRRAEGRLVLTMA</sequence>
<reference evidence="2 3" key="1">
    <citation type="submission" date="2024-03" db="EMBL/GenBank/DDBJ databases">
        <title>Novel species of the genus Variovorax.</title>
        <authorList>
            <person name="Liu Q."/>
            <person name="Xin Y.-H."/>
        </authorList>
    </citation>
    <scope>NUCLEOTIDE SEQUENCE [LARGE SCALE GENOMIC DNA]</scope>
    <source>
        <strain evidence="2 3">KACC 18900</strain>
    </source>
</reference>
<dbReference type="SUPFAM" id="SSF50129">
    <property type="entry name" value="GroES-like"/>
    <property type="match status" value="1"/>
</dbReference>
<gene>
    <name evidence="2" type="ORF">WKW82_31340</name>
</gene>
<dbReference type="GO" id="GO:0016491">
    <property type="term" value="F:oxidoreductase activity"/>
    <property type="evidence" value="ECO:0007669"/>
    <property type="project" value="UniProtKB-KW"/>
</dbReference>
<keyword evidence="3" id="KW-1185">Reference proteome</keyword>
<dbReference type="InterPro" id="IPR051397">
    <property type="entry name" value="Zn-ADH-like_protein"/>
</dbReference>
<organism evidence="2 3">
    <name type="scientific">Variovorax rhizosphaerae</name>
    <dbReference type="NCBI Taxonomy" id="1836200"/>
    <lineage>
        <taxon>Bacteria</taxon>
        <taxon>Pseudomonadati</taxon>
        <taxon>Pseudomonadota</taxon>
        <taxon>Betaproteobacteria</taxon>
        <taxon>Burkholderiales</taxon>
        <taxon>Comamonadaceae</taxon>
        <taxon>Variovorax</taxon>
    </lineage>
</organism>
<dbReference type="InterPro" id="IPR011032">
    <property type="entry name" value="GroES-like_sf"/>
</dbReference>
<dbReference type="InterPro" id="IPR020843">
    <property type="entry name" value="ER"/>
</dbReference>
<dbReference type="Gene3D" id="3.90.180.10">
    <property type="entry name" value="Medium-chain alcohol dehydrogenases, catalytic domain"/>
    <property type="match status" value="1"/>
</dbReference>
<evidence type="ECO:0000259" key="1">
    <source>
        <dbReference type="SMART" id="SM00829"/>
    </source>
</evidence>
<dbReference type="PANTHER" id="PTHR43677">
    <property type="entry name" value="SHORT-CHAIN DEHYDROGENASE/REDUCTASE"/>
    <property type="match status" value="1"/>
</dbReference>
<proteinExistence type="predicted"/>
<dbReference type="PANTHER" id="PTHR43677:SF4">
    <property type="entry name" value="QUINONE OXIDOREDUCTASE-LIKE PROTEIN 2"/>
    <property type="match status" value="1"/>
</dbReference>
<feature type="domain" description="Enoyl reductase (ER)" evidence="1">
    <location>
        <begin position="10"/>
        <end position="326"/>
    </location>
</feature>
<name>A0ABU8WWM4_9BURK</name>
<dbReference type="Proteomes" id="UP001385892">
    <property type="component" value="Unassembled WGS sequence"/>
</dbReference>
<dbReference type="InterPro" id="IPR013154">
    <property type="entry name" value="ADH-like_N"/>
</dbReference>
<dbReference type="CDD" id="cd08241">
    <property type="entry name" value="QOR1"/>
    <property type="match status" value="1"/>
</dbReference>